<evidence type="ECO:0000256" key="2">
    <source>
        <dbReference type="ARBA" id="ARBA00022448"/>
    </source>
</evidence>
<dbReference type="Pfam" id="PF00528">
    <property type="entry name" value="BPD_transp_1"/>
    <property type="match status" value="1"/>
</dbReference>
<feature type="transmembrane region" description="Helical" evidence="10">
    <location>
        <begin position="138"/>
        <end position="159"/>
    </location>
</feature>
<keyword evidence="13" id="KW-1185">Reference proteome</keyword>
<feature type="transmembrane region" description="Helical" evidence="10">
    <location>
        <begin position="12"/>
        <end position="30"/>
    </location>
</feature>
<evidence type="ECO:0000256" key="4">
    <source>
        <dbReference type="ARBA" id="ARBA00022596"/>
    </source>
</evidence>
<evidence type="ECO:0000256" key="8">
    <source>
        <dbReference type="ARBA" id="ARBA00023136"/>
    </source>
</evidence>
<feature type="transmembrane region" description="Helical" evidence="10">
    <location>
        <begin position="165"/>
        <end position="191"/>
    </location>
</feature>
<dbReference type="OrthoDB" id="44105at2157"/>
<keyword evidence="7" id="KW-0406">Ion transport</keyword>
<dbReference type="AlphaFoldDB" id="N6VR30"/>
<dbReference type="InterPro" id="IPR050045">
    <property type="entry name" value="Opp2B"/>
</dbReference>
<dbReference type="InterPro" id="IPR000515">
    <property type="entry name" value="MetI-like"/>
</dbReference>
<keyword evidence="3" id="KW-1003">Cell membrane</keyword>
<dbReference type="STRING" id="1069083.GCA_000371805_00104"/>
<evidence type="ECO:0000256" key="7">
    <source>
        <dbReference type="ARBA" id="ARBA00023065"/>
    </source>
</evidence>
<dbReference type="RefSeq" id="WP_004590611.1">
    <property type="nucleotide sequence ID" value="NZ_APMM01000017.1"/>
</dbReference>
<dbReference type="PANTHER" id="PTHR43163">
    <property type="entry name" value="DIPEPTIDE TRANSPORT SYSTEM PERMEASE PROTEIN DPPB-RELATED"/>
    <property type="match status" value="1"/>
</dbReference>
<dbReference type="GO" id="GO:0015099">
    <property type="term" value="F:nickel cation transmembrane transporter activity"/>
    <property type="evidence" value="ECO:0007669"/>
    <property type="project" value="InterPro"/>
</dbReference>
<evidence type="ECO:0000256" key="6">
    <source>
        <dbReference type="ARBA" id="ARBA00022989"/>
    </source>
</evidence>
<feature type="transmembrane region" description="Helical" evidence="10">
    <location>
        <begin position="105"/>
        <end position="126"/>
    </location>
</feature>
<reference evidence="12 13" key="1">
    <citation type="journal article" date="2013" name="Genome Announc.">
        <title>Draft Genome Sequence of a Highly Flagellated, Fast-Swimming Archaeon, Methanocaldococcus villosus Strain KIN24-T80 (DSM 22612).</title>
        <authorList>
            <person name="Thennarasu S."/>
            <person name="Polireddy D."/>
            <person name="Antony A."/>
            <person name="Yada M.R."/>
            <person name="Algarawi S."/>
            <person name="Sivakumar N."/>
        </authorList>
    </citation>
    <scope>NUCLEOTIDE SEQUENCE [LARGE SCALE GENOMIC DNA]</scope>
    <source>
        <strain evidence="12 13">KIN24-T80</strain>
    </source>
</reference>
<keyword evidence="4" id="KW-0533">Nickel</keyword>
<keyword evidence="6 10" id="KW-1133">Transmembrane helix</keyword>
<evidence type="ECO:0000256" key="9">
    <source>
        <dbReference type="ARBA" id="ARBA00024202"/>
    </source>
</evidence>
<comment type="subcellular location">
    <subcellularLocation>
        <location evidence="1 10">Cell membrane</location>
        <topology evidence="1 10">Multi-pass membrane protein</topology>
    </subcellularLocation>
</comment>
<keyword evidence="5 10" id="KW-0812">Transmembrane</keyword>
<accession>N6VR30</accession>
<organism evidence="12 13">
    <name type="scientific">Methanocaldococcus villosus KIN24-T80</name>
    <dbReference type="NCBI Taxonomy" id="1069083"/>
    <lineage>
        <taxon>Archaea</taxon>
        <taxon>Methanobacteriati</taxon>
        <taxon>Methanobacteriota</taxon>
        <taxon>Methanomada group</taxon>
        <taxon>Methanococci</taxon>
        <taxon>Methanococcales</taxon>
        <taxon>Methanocaldococcaceae</taxon>
        <taxon>Methanocaldococcus</taxon>
    </lineage>
</organism>
<dbReference type="PANTHER" id="PTHR43163:SF6">
    <property type="entry name" value="DIPEPTIDE TRANSPORT SYSTEM PERMEASE PROTEIN DPPB-RELATED"/>
    <property type="match status" value="1"/>
</dbReference>
<evidence type="ECO:0000256" key="5">
    <source>
        <dbReference type="ARBA" id="ARBA00022692"/>
    </source>
</evidence>
<dbReference type="InterPro" id="IPR045621">
    <property type="entry name" value="BPD_transp_1_N"/>
</dbReference>
<sequence>MIKYILKRISYAFPVLIGISLISFSLLYVFPGDPAELIVSITSGTEPSKEMIEKFRKESGLDKPIYIQYINWLSHAIRGDFGKSWKSGEPVMDEIIKRLKPSLELFSLTFIISLEFAFILGTLSAIYKDKFIDNISRLFTLLGISIPSFWLGLILIWIFSVKLRILPAFGYGSIKHLILPVITWSFSFMAIKTRFIRSSILEVLNEDYILTARAKGLPERVILLKHALRNALIPIITYLGLSFHHLIIGSVIVESVFSWPGLGRYLVESVISRDFPVVQALVFLSGILMITVNLIIDILYAIIDPRIRYEG</sequence>
<dbReference type="Gene3D" id="1.10.3720.10">
    <property type="entry name" value="MetI-like"/>
    <property type="match status" value="1"/>
</dbReference>
<dbReference type="CDD" id="cd06261">
    <property type="entry name" value="TM_PBP2"/>
    <property type="match status" value="1"/>
</dbReference>
<feature type="transmembrane region" description="Helical" evidence="10">
    <location>
        <begin position="277"/>
        <end position="303"/>
    </location>
</feature>
<feature type="domain" description="ABC transmembrane type-1" evidence="11">
    <location>
        <begin position="99"/>
        <end position="300"/>
    </location>
</feature>
<proteinExistence type="inferred from homology"/>
<evidence type="ECO:0000256" key="1">
    <source>
        <dbReference type="ARBA" id="ARBA00004651"/>
    </source>
</evidence>
<feature type="transmembrane region" description="Helical" evidence="10">
    <location>
        <begin position="235"/>
        <end position="257"/>
    </location>
</feature>
<keyword evidence="8 10" id="KW-0472">Membrane</keyword>
<evidence type="ECO:0000256" key="10">
    <source>
        <dbReference type="RuleBase" id="RU363032"/>
    </source>
</evidence>
<dbReference type="NCBIfam" id="NF045470">
    <property type="entry name" value="Opp2B"/>
    <property type="match status" value="1"/>
</dbReference>
<comment type="caution">
    <text evidence="12">The sequence shown here is derived from an EMBL/GenBank/DDBJ whole genome shotgun (WGS) entry which is preliminary data.</text>
</comment>
<keyword evidence="2 10" id="KW-0813">Transport</keyword>
<evidence type="ECO:0000313" key="13">
    <source>
        <dbReference type="Proteomes" id="UP000053695"/>
    </source>
</evidence>
<dbReference type="EMBL" id="APMM01000017">
    <property type="protein sequence ID" value="ENN96365.1"/>
    <property type="molecule type" value="Genomic_DNA"/>
</dbReference>
<dbReference type="Pfam" id="PF19300">
    <property type="entry name" value="BPD_transp_1_N"/>
    <property type="match status" value="1"/>
</dbReference>
<evidence type="ECO:0000313" key="12">
    <source>
        <dbReference type="EMBL" id="ENN96365.1"/>
    </source>
</evidence>
<dbReference type="PATRIC" id="fig|1069083.5.peg.542"/>
<evidence type="ECO:0000259" key="11">
    <source>
        <dbReference type="PROSITE" id="PS50928"/>
    </source>
</evidence>
<protein>
    <submittedName>
        <fullName evidence="12">ABC transporter permease</fullName>
    </submittedName>
</protein>
<dbReference type="GO" id="GO:0005886">
    <property type="term" value="C:plasma membrane"/>
    <property type="evidence" value="ECO:0007669"/>
    <property type="project" value="UniProtKB-SubCell"/>
</dbReference>
<comment type="similarity">
    <text evidence="9">Belongs to the binding-protein-dependent transport system permease family. OppBC subfamily.</text>
</comment>
<dbReference type="Proteomes" id="UP000053695">
    <property type="component" value="Unassembled WGS sequence"/>
</dbReference>
<gene>
    <name evidence="12" type="ORF">J422_02764</name>
</gene>
<dbReference type="InterPro" id="IPR035906">
    <property type="entry name" value="MetI-like_sf"/>
</dbReference>
<name>N6VR30_9EURY</name>
<dbReference type="SUPFAM" id="SSF161098">
    <property type="entry name" value="MetI-like"/>
    <property type="match status" value="1"/>
</dbReference>
<dbReference type="PROSITE" id="PS50928">
    <property type="entry name" value="ABC_TM1"/>
    <property type="match status" value="1"/>
</dbReference>
<evidence type="ECO:0000256" key="3">
    <source>
        <dbReference type="ARBA" id="ARBA00022475"/>
    </source>
</evidence>